<feature type="transmembrane region" description="Helical" evidence="1">
    <location>
        <begin position="1169"/>
        <end position="1189"/>
    </location>
</feature>
<name>A0A812KCC7_SYMPI</name>
<dbReference type="OrthoDB" id="425228at2759"/>
<evidence type="ECO:0000256" key="1">
    <source>
        <dbReference type="SAM" id="Phobius"/>
    </source>
</evidence>
<reference evidence="2" key="1">
    <citation type="submission" date="2021-02" db="EMBL/GenBank/DDBJ databases">
        <authorList>
            <person name="Dougan E. K."/>
            <person name="Rhodes N."/>
            <person name="Thang M."/>
            <person name="Chan C."/>
        </authorList>
    </citation>
    <scope>NUCLEOTIDE SEQUENCE</scope>
</reference>
<dbReference type="EMBL" id="CAJNIZ010003336">
    <property type="protein sequence ID" value="CAE7221383.1"/>
    <property type="molecule type" value="Genomic_DNA"/>
</dbReference>
<keyword evidence="1" id="KW-0812">Transmembrane</keyword>
<sequence>MAHGVVACPAEAGGAQRFLGLLPLVWQWQRQGVRPERMPMAMRQADCSQNCCIALGPDFGNTQAAVGIDVVLIAKLQEYPGPADAQRLERKAIELAPGRPSPEALVVQLDLVRPLWEVFGGLSEEDPPEEADVAACRPMGGEAGVATAVGAMGWLCHMCTKMAAERPPCLLACVRCWRVGVASRPQCHDGRLEFLEVSAHEGESGGAVDVANPADIYETRCTTHPTRKRLRPRAARLAMAARLAHQNQSVREGPTLWFHYAMFILGGHYVDDFNGVDGDDLANRPRAISGVVYADAFFLEGELMHKAGWVPADAPMSRSHRASNGWGYVVRVGVLAQILAVVALARVLPNDWVAFIDNAAGQWALNKGYGRDSSVNGLLSAFWSLAAMHSWRPVFYRVTSEANIADPISRTDCTLAVRHGWQQVDTPLDQVLEILAWAADDITYAVHGAAADLTALIFPVPARFGGRGAGRGADVVASEATENDLDGELSFDEIDMNELEAEQVLEVWNRFNSFYDSAEVAGEAMFDAILDAAPTLGFKHLNLEVTGPRVQLLFSIGMVRDALVELVASEVIASHSRQALVSFIKVLNYIGGALVYIRSTYSERLKILSASWTEANRDRNKELAQISKQKAEDQEVGSGMIIAIVFLLVLWLEQHVPKTFYASWLCFGAGLDMDMFCFNAAVMDLLQDWMFEILDAFDDIVSNEECDVLTLKMSKLDGEIHLTDFKVDARLSTVEDFAPEYPTKKVSAFPYAFLFVGSRKMSAAEGVYAKDSAGSRDGEGFSQGSSAAKTLTRYLASLDEEARVEIGEAVYGQELYEDFLVVIGIKSKSFEMRKKPVFSQISCKDPYGMVGELSALGLRHVGYAEFFGPFVSAFIDVAKNRVDDESIIDSFAWSLGLMSRMLVRTIKEGSTIVMKAINQNSKELLGSALICAPRGERFNWVLTVSVGTKSISPLEWAVTSGNWTAAELIIQDLLTIRADREKYYYGLDALFERHPDIIQMLCTQAQCLLKTLLDGMVWHSHLSSNGLRRTNYYIKHLIVDGNGKFAPAFKSIVKLKDPHVAVHTVLLRLTDILWTGLIRSRFIFGSTWLLFSFTLFVLSHGFLNHEWAQAEMASRVAMFSCRCIIYFLGMTQLIYGRVRHVCKAFKDGDLVSIARVPIPRRLVENWREAISCLLAASLIVTFFIEPVLYCLQHYEGDFPGAGRFTDLCPEAQGVREVYSVLSLFIVGLYMALLVDLAALSIKLNAYVLVAINVLPELLLMLIAVTFLAVMFSACVAVSGTSVEAFKDMPSAGLRFFQIATKMQDNRGMPEFSTFPLLMVALGLFVIAVVFGAFNIFVAQLTCAHQEIYDSMVGFSILRRMQITIDTMQTLRRRNFQQFVDSLVLDEPLEFGEGDIGLPGGVQIMESASLHPQNQESILRFGGSTEASMQWPKEEVPEEVTDDVRLDRLVKKFNKSLLNLWRLERSQFTICFGNTFRRFKLRRSSLWRSAWN</sequence>
<organism evidence="2 3">
    <name type="scientific">Symbiodinium pilosum</name>
    <name type="common">Dinoflagellate</name>
    <dbReference type="NCBI Taxonomy" id="2952"/>
    <lineage>
        <taxon>Eukaryota</taxon>
        <taxon>Sar</taxon>
        <taxon>Alveolata</taxon>
        <taxon>Dinophyceae</taxon>
        <taxon>Suessiales</taxon>
        <taxon>Symbiodiniaceae</taxon>
        <taxon>Symbiodinium</taxon>
    </lineage>
</organism>
<keyword evidence="1" id="KW-1133">Transmembrane helix</keyword>
<keyword evidence="1" id="KW-0472">Membrane</keyword>
<gene>
    <name evidence="2" type="ORF">SPIL2461_LOCUS2930</name>
</gene>
<evidence type="ECO:0000313" key="2">
    <source>
        <dbReference type="EMBL" id="CAE7221383.1"/>
    </source>
</evidence>
<feature type="transmembrane region" description="Helical" evidence="1">
    <location>
        <begin position="1082"/>
        <end position="1103"/>
    </location>
</feature>
<comment type="caution">
    <text evidence="2">The sequence shown here is derived from an EMBL/GenBank/DDBJ whole genome shotgun (WGS) entry which is preliminary data.</text>
</comment>
<keyword evidence="3" id="KW-1185">Reference proteome</keyword>
<protein>
    <recommendedName>
        <fullName evidence="4">Polycystin-2</fullName>
    </recommendedName>
</protein>
<proteinExistence type="predicted"/>
<feature type="transmembrane region" description="Helical" evidence="1">
    <location>
        <begin position="1217"/>
        <end position="1238"/>
    </location>
</feature>
<accession>A0A812KCC7</accession>
<feature type="transmembrane region" description="Helical" evidence="1">
    <location>
        <begin position="1314"/>
        <end position="1337"/>
    </location>
</feature>
<dbReference type="Proteomes" id="UP000649617">
    <property type="component" value="Unassembled WGS sequence"/>
</dbReference>
<evidence type="ECO:0008006" key="4">
    <source>
        <dbReference type="Google" id="ProtNLM"/>
    </source>
</evidence>
<evidence type="ECO:0000313" key="3">
    <source>
        <dbReference type="Proteomes" id="UP000649617"/>
    </source>
</evidence>
<feature type="transmembrane region" description="Helical" evidence="1">
    <location>
        <begin position="1245"/>
        <end position="1278"/>
    </location>
</feature>